<organism evidence="2 3">
    <name type="scientific">Mucuna pruriens</name>
    <name type="common">Velvet bean</name>
    <name type="synonym">Dolichos pruriens</name>
    <dbReference type="NCBI Taxonomy" id="157652"/>
    <lineage>
        <taxon>Eukaryota</taxon>
        <taxon>Viridiplantae</taxon>
        <taxon>Streptophyta</taxon>
        <taxon>Embryophyta</taxon>
        <taxon>Tracheophyta</taxon>
        <taxon>Spermatophyta</taxon>
        <taxon>Magnoliopsida</taxon>
        <taxon>eudicotyledons</taxon>
        <taxon>Gunneridae</taxon>
        <taxon>Pentapetalae</taxon>
        <taxon>rosids</taxon>
        <taxon>fabids</taxon>
        <taxon>Fabales</taxon>
        <taxon>Fabaceae</taxon>
        <taxon>Papilionoideae</taxon>
        <taxon>50 kb inversion clade</taxon>
        <taxon>NPAAA clade</taxon>
        <taxon>indigoferoid/millettioid clade</taxon>
        <taxon>Phaseoleae</taxon>
        <taxon>Mucuna</taxon>
    </lineage>
</organism>
<sequence>MLFKYDTNLSGKVVGEYGKGLKPPTYHEVRVSFLKKAVDNIHKSLDKYKSEWEKWGCTLMCDGWTDGKGRSLTNFLVNSPSGSVFMKSIDTSNVIKDGKKMFELLDSIVEEIGEENVVQVVINGATNLVIDER</sequence>
<dbReference type="InterPro" id="IPR007021">
    <property type="entry name" value="DUF659"/>
</dbReference>
<evidence type="ECO:0000313" key="3">
    <source>
        <dbReference type="Proteomes" id="UP000257109"/>
    </source>
</evidence>
<comment type="caution">
    <text evidence="2">The sequence shown here is derived from an EMBL/GenBank/DDBJ whole genome shotgun (WGS) entry which is preliminary data.</text>
</comment>
<gene>
    <name evidence="2" type="ORF">CR513_51367</name>
</gene>
<protein>
    <recommendedName>
        <fullName evidence="1">DUF659 domain-containing protein</fullName>
    </recommendedName>
</protein>
<dbReference type="Proteomes" id="UP000257109">
    <property type="component" value="Unassembled WGS sequence"/>
</dbReference>
<dbReference type="PANTHER" id="PTHR32166">
    <property type="entry name" value="OSJNBA0013A04.12 PROTEIN"/>
    <property type="match status" value="1"/>
</dbReference>
<dbReference type="OrthoDB" id="1935289at2759"/>
<evidence type="ECO:0000313" key="2">
    <source>
        <dbReference type="EMBL" id="RDX69510.1"/>
    </source>
</evidence>
<dbReference type="EMBL" id="QJKJ01012082">
    <property type="protein sequence ID" value="RDX69510.1"/>
    <property type="molecule type" value="Genomic_DNA"/>
</dbReference>
<dbReference type="Pfam" id="PF04937">
    <property type="entry name" value="DUF659"/>
    <property type="match status" value="1"/>
</dbReference>
<dbReference type="PANTHER" id="PTHR32166:SF122">
    <property type="entry name" value="OS09G0499600 PROTEIN"/>
    <property type="match status" value="1"/>
</dbReference>
<name>A0A371ETX8_MUCPR</name>
<dbReference type="AlphaFoldDB" id="A0A371ETX8"/>
<reference evidence="2" key="1">
    <citation type="submission" date="2018-05" db="EMBL/GenBank/DDBJ databases">
        <title>Draft genome of Mucuna pruriens seed.</title>
        <authorList>
            <person name="Nnadi N.E."/>
            <person name="Vos R."/>
            <person name="Hasami M.H."/>
            <person name="Devisetty U.K."/>
            <person name="Aguiy J.C."/>
        </authorList>
    </citation>
    <scope>NUCLEOTIDE SEQUENCE [LARGE SCALE GENOMIC DNA]</scope>
    <source>
        <strain evidence="2">JCA_2017</strain>
    </source>
</reference>
<feature type="non-terminal residue" evidence="2">
    <location>
        <position position="1"/>
    </location>
</feature>
<accession>A0A371ETX8</accession>
<proteinExistence type="predicted"/>
<feature type="non-terminal residue" evidence="2">
    <location>
        <position position="133"/>
    </location>
</feature>
<keyword evidence="3" id="KW-1185">Reference proteome</keyword>
<dbReference type="STRING" id="157652.A0A371ETX8"/>
<feature type="domain" description="DUF659" evidence="1">
    <location>
        <begin position="24"/>
        <end position="129"/>
    </location>
</feature>
<evidence type="ECO:0000259" key="1">
    <source>
        <dbReference type="Pfam" id="PF04937"/>
    </source>
</evidence>